<evidence type="ECO:0000313" key="1">
    <source>
        <dbReference type="EMBL" id="KAL0913104.1"/>
    </source>
</evidence>
<comment type="caution">
    <text evidence="1">The sequence shown here is derived from an EMBL/GenBank/DDBJ whole genome shotgun (WGS) entry which is preliminary data.</text>
</comment>
<dbReference type="AlphaFoldDB" id="A0ABD0UKG3"/>
<evidence type="ECO:0000313" key="2">
    <source>
        <dbReference type="Proteomes" id="UP001552299"/>
    </source>
</evidence>
<gene>
    <name evidence="1" type="ORF">M5K25_016536</name>
</gene>
<sequence>MMVFQGFYQFKNHVHMICKTSFGRMLLALRLNHPPLLTKVMRLCCGSGDHGSEIADELLLDLNEANVDAHDEIHTVIRHYLF</sequence>
<keyword evidence="2" id="KW-1185">Reference proteome</keyword>
<organism evidence="1 2">
    <name type="scientific">Dendrobium thyrsiflorum</name>
    <name type="common">Pinecone-like raceme dendrobium</name>
    <name type="synonym">Orchid</name>
    <dbReference type="NCBI Taxonomy" id="117978"/>
    <lineage>
        <taxon>Eukaryota</taxon>
        <taxon>Viridiplantae</taxon>
        <taxon>Streptophyta</taxon>
        <taxon>Embryophyta</taxon>
        <taxon>Tracheophyta</taxon>
        <taxon>Spermatophyta</taxon>
        <taxon>Magnoliopsida</taxon>
        <taxon>Liliopsida</taxon>
        <taxon>Asparagales</taxon>
        <taxon>Orchidaceae</taxon>
        <taxon>Epidendroideae</taxon>
        <taxon>Malaxideae</taxon>
        <taxon>Dendrobiinae</taxon>
        <taxon>Dendrobium</taxon>
    </lineage>
</organism>
<dbReference type="EMBL" id="JANQDX010000013">
    <property type="protein sequence ID" value="KAL0913104.1"/>
    <property type="molecule type" value="Genomic_DNA"/>
</dbReference>
<accession>A0ABD0UKG3</accession>
<proteinExistence type="predicted"/>
<name>A0ABD0UKG3_DENTH</name>
<dbReference type="Proteomes" id="UP001552299">
    <property type="component" value="Unassembled WGS sequence"/>
</dbReference>
<protein>
    <submittedName>
        <fullName evidence="1">Uncharacterized protein</fullName>
    </submittedName>
</protein>
<reference evidence="1 2" key="1">
    <citation type="journal article" date="2024" name="Plant Biotechnol. J.">
        <title>Dendrobium thyrsiflorum genome and its molecular insights into genes involved in important horticultural traits.</title>
        <authorList>
            <person name="Chen B."/>
            <person name="Wang J.Y."/>
            <person name="Zheng P.J."/>
            <person name="Li K.L."/>
            <person name="Liang Y.M."/>
            <person name="Chen X.F."/>
            <person name="Zhang C."/>
            <person name="Zhao X."/>
            <person name="He X."/>
            <person name="Zhang G.Q."/>
            <person name="Liu Z.J."/>
            <person name="Xu Q."/>
        </authorList>
    </citation>
    <scope>NUCLEOTIDE SEQUENCE [LARGE SCALE GENOMIC DNA]</scope>
    <source>
        <strain evidence="1">GZMU011</strain>
    </source>
</reference>